<accession>A0ABD3GJL3</accession>
<evidence type="ECO:0000313" key="1">
    <source>
        <dbReference type="EMBL" id="KAL3679383.1"/>
    </source>
</evidence>
<dbReference type="EMBL" id="JBJQOH010000007">
    <property type="protein sequence ID" value="KAL3679383.1"/>
    <property type="molecule type" value="Genomic_DNA"/>
</dbReference>
<gene>
    <name evidence="1" type="ORF">R1sor_022339</name>
</gene>
<evidence type="ECO:0000313" key="2">
    <source>
        <dbReference type="Proteomes" id="UP001633002"/>
    </source>
</evidence>
<reference evidence="1 2" key="1">
    <citation type="submission" date="2024-09" db="EMBL/GenBank/DDBJ databases">
        <title>Chromosome-scale assembly of Riccia sorocarpa.</title>
        <authorList>
            <person name="Paukszto L."/>
        </authorList>
    </citation>
    <scope>NUCLEOTIDE SEQUENCE [LARGE SCALE GENOMIC DNA]</scope>
    <source>
        <strain evidence="1">LP-2024</strain>
        <tissue evidence="1">Aerial parts of the thallus</tissue>
    </source>
</reference>
<keyword evidence="2" id="KW-1185">Reference proteome</keyword>
<sequence>MLHLLITEAYPRMTLGAIKLAAKLALDRSYGPLDLMAISKKCGNAQRSHKRSTMSEGKAAGYATTFCRWDYFYVGESTTSRITQKNPTDVNMLRVSRYPVSTNYNEMRDLDAGGPEKYILRPVKIRDPSTQWLWIDGTVPLRAIYFPVALTTDEAYPDLCTYAVIDFRKKNSVNLINIETGESVEFYITEKLGLDFKDGWSWGFNIPDIITYLCIPHKLRNPQEGLYSPTTPGDELVVFAPSDINWVSANGISAPAGEFEREIDYSKVLSATFGVEVGWRPYEYSSFIGSLIGQVVGLGLGFIPGVGPLLSVGFGMAVQLIEDPESFRVENILDLSAAILDSVLPFKGKKYLAPGFLSKNSGSYDVNSSKRKPLTEEERARRKELGDELNARLSEGLGRKVVLLSLLERDLLLQGTANAGDRQIEEVEVTDPDAASNA</sequence>
<dbReference type="Proteomes" id="UP001633002">
    <property type="component" value="Unassembled WGS sequence"/>
</dbReference>
<name>A0ABD3GJL3_9MARC</name>
<proteinExistence type="predicted"/>
<dbReference type="AlphaFoldDB" id="A0ABD3GJL3"/>
<organism evidence="1 2">
    <name type="scientific">Riccia sorocarpa</name>
    <dbReference type="NCBI Taxonomy" id="122646"/>
    <lineage>
        <taxon>Eukaryota</taxon>
        <taxon>Viridiplantae</taxon>
        <taxon>Streptophyta</taxon>
        <taxon>Embryophyta</taxon>
        <taxon>Marchantiophyta</taxon>
        <taxon>Marchantiopsida</taxon>
        <taxon>Marchantiidae</taxon>
        <taxon>Marchantiales</taxon>
        <taxon>Ricciaceae</taxon>
        <taxon>Riccia</taxon>
    </lineage>
</organism>
<protein>
    <submittedName>
        <fullName evidence="1">Uncharacterized protein</fullName>
    </submittedName>
</protein>
<comment type="caution">
    <text evidence="1">The sequence shown here is derived from an EMBL/GenBank/DDBJ whole genome shotgun (WGS) entry which is preliminary data.</text>
</comment>